<dbReference type="PROSITE" id="PS50932">
    <property type="entry name" value="HTH_LACI_2"/>
    <property type="match status" value="1"/>
</dbReference>
<protein>
    <submittedName>
        <fullName evidence="6">LacI family transcriptional regulator</fullName>
    </submittedName>
</protein>
<evidence type="ECO:0000256" key="3">
    <source>
        <dbReference type="ARBA" id="ARBA00023125"/>
    </source>
</evidence>
<accession>A0A5R9GB57</accession>
<dbReference type="Pfam" id="PF00532">
    <property type="entry name" value="Peripla_BP_1"/>
    <property type="match status" value="1"/>
</dbReference>
<dbReference type="PANTHER" id="PTHR30146:SF148">
    <property type="entry name" value="HTH-TYPE TRANSCRIPTIONAL REPRESSOR PURR-RELATED"/>
    <property type="match status" value="1"/>
</dbReference>
<dbReference type="GO" id="GO:0003700">
    <property type="term" value="F:DNA-binding transcription factor activity"/>
    <property type="evidence" value="ECO:0007669"/>
    <property type="project" value="TreeGrafter"/>
</dbReference>
<dbReference type="PROSITE" id="PS00356">
    <property type="entry name" value="HTH_LACI_1"/>
    <property type="match status" value="1"/>
</dbReference>
<dbReference type="RefSeq" id="WP_138193975.1">
    <property type="nucleotide sequence ID" value="NZ_VCIW01000005.1"/>
</dbReference>
<dbReference type="PRINTS" id="PR00036">
    <property type="entry name" value="HTHLACI"/>
</dbReference>
<dbReference type="InterPro" id="IPR010982">
    <property type="entry name" value="Lambda_DNA-bd_dom_sf"/>
</dbReference>
<evidence type="ECO:0000313" key="7">
    <source>
        <dbReference type="Proteomes" id="UP000309676"/>
    </source>
</evidence>
<proteinExistence type="predicted"/>
<dbReference type="SUPFAM" id="SSF47413">
    <property type="entry name" value="lambda repressor-like DNA-binding domains"/>
    <property type="match status" value="1"/>
</dbReference>
<dbReference type="InterPro" id="IPR000843">
    <property type="entry name" value="HTH_LacI"/>
</dbReference>
<dbReference type="Proteomes" id="UP000309676">
    <property type="component" value="Unassembled WGS sequence"/>
</dbReference>
<dbReference type="OrthoDB" id="1639518at2"/>
<feature type="domain" description="HTH lacI-type" evidence="5">
    <location>
        <begin position="5"/>
        <end position="59"/>
    </location>
</feature>
<keyword evidence="7" id="KW-1185">Reference proteome</keyword>
<keyword evidence="3" id="KW-0238">DNA-binding</keyword>
<keyword evidence="4" id="KW-0804">Transcription</keyword>
<dbReference type="Pfam" id="PF00356">
    <property type="entry name" value="LacI"/>
    <property type="match status" value="1"/>
</dbReference>
<keyword evidence="2" id="KW-0805">Transcription regulation</keyword>
<dbReference type="EMBL" id="VCIW01000005">
    <property type="protein sequence ID" value="TLS52319.1"/>
    <property type="molecule type" value="Genomic_DNA"/>
</dbReference>
<comment type="caution">
    <text evidence="6">The sequence shown here is derived from an EMBL/GenBank/DDBJ whole genome shotgun (WGS) entry which is preliminary data.</text>
</comment>
<evidence type="ECO:0000259" key="5">
    <source>
        <dbReference type="PROSITE" id="PS50932"/>
    </source>
</evidence>
<organism evidence="6 7">
    <name type="scientific">Paenibacillus antri</name>
    <dbReference type="NCBI Taxonomy" id="2582848"/>
    <lineage>
        <taxon>Bacteria</taxon>
        <taxon>Bacillati</taxon>
        <taxon>Bacillota</taxon>
        <taxon>Bacilli</taxon>
        <taxon>Bacillales</taxon>
        <taxon>Paenibacillaceae</taxon>
        <taxon>Paenibacillus</taxon>
    </lineage>
</organism>
<evidence type="ECO:0000256" key="1">
    <source>
        <dbReference type="ARBA" id="ARBA00022491"/>
    </source>
</evidence>
<keyword evidence="1" id="KW-0678">Repressor</keyword>
<evidence type="ECO:0000256" key="2">
    <source>
        <dbReference type="ARBA" id="ARBA00023015"/>
    </source>
</evidence>
<gene>
    <name evidence="6" type="ORF">FE782_10110</name>
</gene>
<evidence type="ECO:0000313" key="6">
    <source>
        <dbReference type="EMBL" id="TLS52319.1"/>
    </source>
</evidence>
<dbReference type="GO" id="GO:0000976">
    <property type="term" value="F:transcription cis-regulatory region binding"/>
    <property type="evidence" value="ECO:0007669"/>
    <property type="project" value="TreeGrafter"/>
</dbReference>
<dbReference type="Gene3D" id="3.40.50.2300">
    <property type="match status" value="2"/>
</dbReference>
<reference evidence="6 7" key="1">
    <citation type="submission" date="2019-05" db="EMBL/GenBank/DDBJ databases">
        <authorList>
            <person name="Narsing Rao M.P."/>
            <person name="Li W.J."/>
        </authorList>
    </citation>
    <scope>NUCLEOTIDE SEQUENCE [LARGE SCALE GENOMIC DNA]</scope>
    <source>
        <strain evidence="6 7">SYSU_K30003</strain>
    </source>
</reference>
<dbReference type="InterPro" id="IPR028082">
    <property type="entry name" value="Peripla_BP_I"/>
</dbReference>
<dbReference type="SMART" id="SM00354">
    <property type="entry name" value="HTH_LACI"/>
    <property type="match status" value="1"/>
</dbReference>
<dbReference type="CDD" id="cd01392">
    <property type="entry name" value="HTH_LacI"/>
    <property type="match status" value="1"/>
</dbReference>
<dbReference type="AlphaFoldDB" id="A0A5R9GB57"/>
<dbReference type="InterPro" id="IPR001761">
    <property type="entry name" value="Peripla_BP/Lac1_sug-bd_dom"/>
</dbReference>
<dbReference type="CDD" id="cd06267">
    <property type="entry name" value="PBP1_LacI_sugar_binding-like"/>
    <property type="match status" value="1"/>
</dbReference>
<dbReference type="PANTHER" id="PTHR30146">
    <property type="entry name" value="LACI-RELATED TRANSCRIPTIONAL REPRESSOR"/>
    <property type="match status" value="1"/>
</dbReference>
<dbReference type="Gene3D" id="1.10.260.40">
    <property type="entry name" value="lambda repressor-like DNA-binding domains"/>
    <property type="match status" value="1"/>
</dbReference>
<evidence type="ECO:0000256" key="4">
    <source>
        <dbReference type="ARBA" id="ARBA00023163"/>
    </source>
</evidence>
<sequence>MPKKLTVKDVAREAGVSTATVSRVLNRTGYVSESVRDQVLGVVDRLKYQPNSIARSLKQEKSYTIGIVIPDMTNPYFMTIARHIQRRCMSAGYHLLFMDSEEDAGKESDALDLLMEKRVEAIVLAGTDRNREKLESIRANGTALVLIDRRIDGVDADIVCEDNANVTFRAVSELLDRGHTRIGVIAGPEGIVTARERYEGIAAALRERHAKLDPALVYEGDYTRESGRGAVRSLLAASPPPTAVVSCNNEMTYGFYLGLQEAGIDTASVEVVSFGDLEFSPLFRQRLTVIKQDPVWIGTTAGETVLARISEPSLEKVTKIRIPSVEAKS</sequence>
<dbReference type="SUPFAM" id="SSF53822">
    <property type="entry name" value="Periplasmic binding protein-like I"/>
    <property type="match status" value="1"/>
</dbReference>
<name>A0A5R9GB57_9BACL</name>